<evidence type="ECO:0000256" key="2">
    <source>
        <dbReference type="SAM" id="MobiDB-lite"/>
    </source>
</evidence>
<dbReference type="OrthoDB" id="194112at2759"/>
<evidence type="ECO:0000313" key="4">
    <source>
        <dbReference type="Proteomes" id="UP000039865"/>
    </source>
</evidence>
<feature type="coiled-coil region" evidence="1">
    <location>
        <begin position="1012"/>
        <end position="1124"/>
    </location>
</feature>
<name>A0A078AAR7_STYLE</name>
<feature type="region of interest" description="Disordered" evidence="2">
    <location>
        <begin position="15"/>
        <end position="46"/>
    </location>
</feature>
<feature type="coiled-coil region" evidence="1">
    <location>
        <begin position="1160"/>
        <end position="1224"/>
    </location>
</feature>
<accession>A0A078AAR7</accession>
<dbReference type="Proteomes" id="UP000039865">
    <property type="component" value="Unassembled WGS sequence"/>
</dbReference>
<dbReference type="OMA" id="NDKTRMF"/>
<protein>
    <submittedName>
        <fullName evidence="3">Uncharacterized protein</fullName>
    </submittedName>
</protein>
<dbReference type="EMBL" id="CCKQ01007558">
    <property type="protein sequence ID" value="CDW78946.1"/>
    <property type="molecule type" value="Genomic_DNA"/>
</dbReference>
<feature type="coiled-coil region" evidence="1">
    <location>
        <begin position="666"/>
        <end position="815"/>
    </location>
</feature>
<feature type="region of interest" description="Disordered" evidence="2">
    <location>
        <begin position="1286"/>
        <end position="1310"/>
    </location>
</feature>
<feature type="coiled-coil region" evidence="1">
    <location>
        <begin position="296"/>
        <end position="616"/>
    </location>
</feature>
<proteinExistence type="predicted"/>
<sequence length="1467" mass="173447">MDVFNFQTLKQTSNQFYPQQDRSNSKSRLTNNYNSRTSKNNSIDQNISINGMSTQQFQQRRPSQNALNKFTTTQRLPSTSNLVKNQNHFGDIVIRNFQQKNEQSFYSNHNQQDKSVYSPDTSATYSKTLQVNSNIYLQNDMVQQIQRYEEQLKFLDNYRIICEKRILDLQPSHPLPVLPSHIGQSNSRDEEFTLGGNQTPCQFDALSIIQSKRDSLNQQEIERLRVQVDDLLSEKQQMVDALNKETLMNEQQKAQIQILKNSLDERLTNQNLDEFLVKSQNNLMRGMGPSDSYILIQEMKNEIDTKSSSMIELIQKNEQLEQQYKQVTEVYYDYKSLLEKKTLQLAQLEKDHSILSQNYQKVKQDFDQAEKDKDQLLDCIEENSLQFKSFNGLIESEREKVEEITQQKQMYKHLYQEAQDNLNLEAVQTEKFKMEKDALSKKVSELEGKLKEMKLDLKGNIEIISKQTGLINESNSIIEELNKQIQNQQDLLQNKQNEIKDNFDKSMEELQQQLQQFKESNDQISNELESHYQQELDSMQQNLETEKKRYDETRQKQTQFIEKQAQDLIAFEEQVKELNNENMQMQKQNNELNEYIEILNQEVQRLKSSEESLNSKFEIVKQEILEKEQQFNAQKNCFDEGKANLAQSINENQKLTQVQATLTEEIRIYVEENKKIQQDNERLIQKIQDQDQDVENLRSLVRREQLENKDLKEEIEQQKSKTYEIELLLKEAQRKFEQIQREYEIVQNQNSLLVSEKQIYDKLIQDLKEYELREAQNEESLKQASEKIEMLNSTIEELKVQIIEKSQELSQAKDDNRQQYDQFIDIKQQLMDTKTLNESVTQEKKTVDQQLCDISRKLYELINQMQDQDNKYEQVMDQLNKSHQQISQLNSIQEHSQREKEQILAQYQVMKQQVQEFTNSSQQWSFKSDNLNSSMQKIIIVLKQFFDSMVQNKDLIEDLITEELFNDIKGLYDQFKSIEFIENIDQSISISSKLVEILNLVKIIQEKVIQENQQSKQDLRVMDDSIQQLEQRLSSIYANDVYQQEKQQQLSTEIEQLKETRQKDQQENENLKRNLDHKSNLIDQLHRQLNELKNQKINLSDSDAEFKEQQIKLLNKEIKDYEEFIQLVYQNTFKGDQYIQEELQLILNILRDRYNEENLKLKYEVEILNYENELQSLLQSNSKVDQVSHAQRIKNELVEIERRIELQDRKVIELAQRENQLKNQLLFDLESSIKNKSMSQDNDQTVVSLFKETQSLQNELQNKNKMIIELQNQIILSRSANSPFQGDYLSSNHSQSQIEDNLKSASSRSPFSVKQNSFNYQMAEAKALIEKAGLSMTENEKPKKRLNILNLRHVENYNKDTKKYENNENFNQSQSNPQLQSIANLKKKSQLENFNLNLSNNQQNKSQTQCKINMRELISPEGSSANLLQYLKKNNPYSKDSKENIDRLQTQSDASLKTEANRYSRHL</sequence>
<organism evidence="3 4">
    <name type="scientific">Stylonychia lemnae</name>
    <name type="common">Ciliate</name>
    <dbReference type="NCBI Taxonomy" id="5949"/>
    <lineage>
        <taxon>Eukaryota</taxon>
        <taxon>Sar</taxon>
        <taxon>Alveolata</taxon>
        <taxon>Ciliophora</taxon>
        <taxon>Intramacronucleata</taxon>
        <taxon>Spirotrichea</taxon>
        <taxon>Stichotrichia</taxon>
        <taxon>Sporadotrichida</taxon>
        <taxon>Oxytrichidae</taxon>
        <taxon>Stylonychinae</taxon>
        <taxon>Stylonychia</taxon>
    </lineage>
</organism>
<keyword evidence="1" id="KW-0175">Coiled coil</keyword>
<gene>
    <name evidence="3" type="primary">Contig13121.g13992</name>
    <name evidence="3" type="ORF">STYLEM_7931</name>
</gene>
<evidence type="ECO:0000256" key="1">
    <source>
        <dbReference type="SAM" id="Coils"/>
    </source>
</evidence>
<keyword evidence="4" id="KW-1185">Reference proteome</keyword>
<dbReference type="InParanoid" id="A0A078AAR7"/>
<evidence type="ECO:0000313" key="3">
    <source>
        <dbReference type="EMBL" id="CDW78946.1"/>
    </source>
</evidence>
<reference evidence="3 4" key="1">
    <citation type="submission" date="2014-06" db="EMBL/GenBank/DDBJ databases">
        <authorList>
            <person name="Swart Estienne"/>
        </authorList>
    </citation>
    <scope>NUCLEOTIDE SEQUENCE [LARGE SCALE GENOMIC DNA]</scope>
    <source>
        <strain evidence="3 4">130c</strain>
    </source>
</reference>